<keyword evidence="8" id="KW-1185">Reference proteome</keyword>
<keyword evidence="3" id="KW-0479">Metal-binding</keyword>
<protein>
    <recommendedName>
        <fullName evidence="9">Linoleate diol synthase</fullName>
    </recommendedName>
</protein>
<dbReference type="InterPro" id="IPR050783">
    <property type="entry name" value="Oxylipin_biosynth_metab"/>
</dbReference>
<evidence type="ECO:0000256" key="2">
    <source>
        <dbReference type="ARBA" id="ARBA00022617"/>
    </source>
</evidence>
<dbReference type="CDD" id="cd09817">
    <property type="entry name" value="linoleate_diol_synthase_like"/>
    <property type="match status" value="1"/>
</dbReference>
<reference evidence="7 8" key="1">
    <citation type="journal article" date="2024" name="Commun. Biol.">
        <title>Comparative genomic analysis of thermophilic fungi reveals convergent evolutionary adaptations and gene losses.</title>
        <authorList>
            <person name="Steindorff A.S."/>
            <person name="Aguilar-Pontes M.V."/>
            <person name="Robinson A.J."/>
            <person name="Andreopoulos B."/>
            <person name="LaButti K."/>
            <person name="Kuo A."/>
            <person name="Mondo S."/>
            <person name="Riley R."/>
            <person name="Otillar R."/>
            <person name="Haridas S."/>
            <person name="Lipzen A."/>
            <person name="Grimwood J."/>
            <person name="Schmutz J."/>
            <person name="Clum A."/>
            <person name="Reid I.D."/>
            <person name="Moisan M.C."/>
            <person name="Butler G."/>
            <person name="Nguyen T.T.M."/>
            <person name="Dewar K."/>
            <person name="Conant G."/>
            <person name="Drula E."/>
            <person name="Henrissat B."/>
            <person name="Hansel C."/>
            <person name="Singer S."/>
            <person name="Hutchinson M.I."/>
            <person name="de Vries R.P."/>
            <person name="Natvig D.O."/>
            <person name="Powell A.J."/>
            <person name="Tsang A."/>
            <person name="Grigoriev I.V."/>
        </authorList>
    </citation>
    <scope>NUCLEOTIDE SEQUENCE [LARGE SCALE GENOMIC DNA]</scope>
    <source>
        <strain evidence="7 8">CBS 494.80</strain>
    </source>
</reference>
<dbReference type="InterPro" id="IPR034812">
    <property type="entry name" value="Ppo-like_N"/>
</dbReference>
<keyword evidence="2" id="KW-0349">Heme</keyword>
<comment type="subunit">
    <text evidence="1">Homotetramer.</text>
</comment>
<dbReference type="InterPro" id="IPR010255">
    <property type="entry name" value="Haem_peroxidase_sf"/>
</dbReference>
<organism evidence="7 8">
    <name type="scientific">Oculimacula yallundae</name>
    <dbReference type="NCBI Taxonomy" id="86028"/>
    <lineage>
        <taxon>Eukaryota</taxon>
        <taxon>Fungi</taxon>
        <taxon>Dikarya</taxon>
        <taxon>Ascomycota</taxon>
        <taxon>Pezizomycotina</taxon>
        <taxon>Leotiomycetes</taxon>
        <taxon>Helotiales</taxon>
        <taxon>Ploettnerulaceae</taxon>
        <taxon>Oculimacula</taxon>
    </lineage>
</organism>
<evidence type="ECO:0000256" key="3">
    <source>
        <dbReference type="ARBA" id="ARBA00022723"/>
    </source>
</evidence>
<dbReference type="InterPro" id="IPR001128">
    <property type="entry name" value="Cyt_P450"/>
</dbReference>
<dbReference type="SUPFAM" id="SSF48264">
    <property type="entry name" value="Cytochrome P450"/>
    <property type="match status" value="1"/>
</dbReference>
<dbReference type="Pfam" id="PF00067">
    <property type="entry name" value="p450"/>
    <property type="match status" value="1"/>
</dbReference>
<dbReference type="CDD" id="cd20612">
    <property type="entry name" value="CYP_LDS-like_C"/>
    <property type="match status" value="1"/>
</dbReference>
<evidence type="ECO:0008006" key="9">
    <source>
        <dbReference type="Google" id="ProtNLM"/>
    </source>
</evidence>
<dbReference type="Proteomes" id="UP001595075">
    <property type="component" value="Unassembled WGS sequence"/>
</dbReference>
<dbReference type="PROSITE" id="PS50292">
    <property type="entry name" value="PEROXIDASE_3"/>
    <property type="match status" value="1"/>
</dbReference>
<evidence type="ECO:0000256" key="4">
    <source>
        <dbReference type="ARBA" id="ARBA00022964"/>
    </source>
</evidence>
<dbReference type="PRINTS" id="PR00457">
    <property type="entry name" value="ANPEROXIDASE"/>
</dbReference>
<dbReference type="SUPFAM" id="SSF48113">
    <property type="entry name" value="Heme-dependent peroxidases"/>
    <property type="match status" value="1"/>
</dbReference>
<name>A0ABR4BZ07_9HELO</name>
<dbReference type="InterPro" id="IPR019791">
    <property type="entry name" value="Haem_peroxidase_animal"/>
</dbReference>
<dbReference type="Pfam" id="PF03098">
    <property type="entry name" value="An_peroxidase"/>
    <property type="match status" value="2"/>
</dbReference>
<evidence type="ECO:0000256" key="1">
    <source>
        <dbReference type="ARBA" id="ARBA00011881"/>
    </source>
</evidence>
<evidence type="ECO:0000313" key="8">
    <source>
        <dbReference type="Proteomes" id="UP001595075"/>
    </source>
</evidence>
<proteinExistence type="predicted"/>
<evidence type="ECO:0000256" key="5">
    <source>
        <dbReference type="ARBA" id="ARBA00023002"/>
    </source>
</evidence>
<dbReference type="InterPro" id="IPR037120">
    <property type="entry name" value="Haem_peroxidase_sf_animal"/>
</dbReference>
<evidence type="ECO:0000313" key="7">
    <source>
        <dbReference type="EMBL" id="KAL2062890.1"/>
    </source>
</evidence>
<keyword evidence="6" id="KW-0408">Iron</keyword>
<dbReference type="PANTHER" id="PTHR11903">
    <property type="entry name" value="PROSTAGLANDIN G/H SYNTHASE"/>
    <property type="match status" value="1"/>
</dbReference>
<evidence type="ECO:0000256" key="6">
    <source>
        <dbReference type="ARBA" id="ARBA00023004"/>
    </source>
</evidence>
<dbReference type="InterPro" id="IPR036396">
    <property type="entry name" value="Cyt_P450_sf"/>
</dbReference>
<dbReference type="Gene3D" id="1.10.630.10">
    <property type="entry name" value="Cytochrome P450"/>
    <property type="match status" value="1"/>
</dbReference>
<dbReference type="EMBL" id="JAZHXI010000016">
    <property type="protein sequence ID" value="KAL2062890.1"/>
    <property type="molecule type" value="Genomic_DNA"/>
</dbReference>
<comment type="caution">
    <text evidence="7">The sequence shown here is derived from an EMBL/GenBank/DDBJ whole genome shotgun (WGS) entry which is preliminary data.</text>
</comment>
<dbReference type="Gene3D" id="1.10.640.10">
    <property type="entry name" value="Haem peroxidase domain superfamily, animal type"/>
    <property type="match status" value="1"/>
</dbReference>
<keyword evidence="4" id="KW-0223">Dioxygenase</keyword>
<accession>A0ABR4BZ07</accession>
<gene>
    <name evidence="7" type="ORF">VTL71DRAFT_5962</name>
</gene>
<keyword evidence="5" id="KW-0560">Oxidoreductase</keyword>
<sequence>MASTKSTVDTSSTEHGTWRKELEANLEAAKQVLSKSFSPLSETPYVPSNDPDKKTMTSLLTDLSKIGFKDVETLLTLFSSEVKGEQDDSKLVLEHLVALLAKLNDNSKISMQLTGNFISGLWNALPHPPGTSLGTKYKYRAADGSHNNIHNPQLGAANTPYARSAKPVILQNIALPDPAAIFDSLMVRGDTFQPHPNKISSMLFYLATIIIHDIFRTDHEDFNNSMTSSYLDLAPLYGSNQKEQDTVRTFKNGLLKPDCFSEKRILGFPPGVGVMLIMFNRFHNYVVTQLAAINENGRFTKPKEDDPKKKWDDYDNDLFQTGRLVTCGLYVNCVLKDYVRTILNLNRTDTKWDLDPRTEEGKTLFKTPTAEGCGNQVSAEFNLIYRWHSAVSEKDDKWTQDVYTKMFPGQKPEDVSLGQLLGALRTMEAKTPENPVERDFAGLKRGPDGTFNDDDLVEILESSIEDVAGSFGANRVPKILKSVEILGMIQARSWNMASLNEFREFAGLKKHATFEDINPDPEVAEKLKNLYDHPDLVELYPGLVAEKAKPPMSPGSGLCVNFTTSYAILSDAVGLVRGDRFYTTDYTPRSLTNWGYNEVQYDRSVDDGCVFYKLILRAFPKHFKADSIYAHFPFVIPKENLIIAKSLNRADRYSWDKPTRIAEPVIVKSHAAVKKILGDKTNWKVATGDAIKSMTSQQDKVNGADFALSGDNSQNDSSRNLIKRGLYPKDWHLEVKKFYEDTTAKLLKNYSFKVPGKNAYQVDIVRDVSNLVNARFAASVFSLPIKTEDCPRGIYTEQEMYQVLALCYISIFNNTDVTKSFQIREAAHLLAQQLGDLVLLNAEAISATGFLADVLAKLHQHTALTDYGTHMIQRLLDSKISIKDVVWSHILPTAASMTANQSQIFSESLDYYLGEGSKHIPSIYKLSKANTREADDTITKYFLEGARLRGTGTLFRDFKPSSASASKIDIEGSTTITANSRILLDIQSAHLDPTAFPDPTSVRLDRPLDSYLIYGYGPHQCVGMDVSLTAMTAMFKTVFGLKGLRRVVGSAPGGGWYRGGESQGELKRVPGLDGKTLYMTPDQTGFFPFPTTMKVQWDSE</sequence>
<dbReference type="PANTHER" id="PTHR11903:SF37">
    <property type="entry name" value="PSI-PRODUCING OXYGENASE A"/>
    <property type="match status" value="1"/>
</dbReference>